<organism evidence="2 3">
    <name type="scientific">Ophiobolus disseminans</name>
    <dbReference type="NCBI Taxonomy" id="1469910"/>
    <lineage>
        <taxon>Eukaryota</taxon>
        <taxon>Fungi</taxon>
        <taxon>Dikarya</taxon>
        <taxon>Ascomycota</taxon>
        <taxon>Pezizomycotina</taxon>
        <taxon>Dothideomycetes</taxon>
        <taxon>Pleosporomycetidae</taxon>
        <taxon>Pleosporales</taxon>
        <taxon>Pleosporineae</taxon>
        <taxon>Phaeosphaeriaceae</taxon>
        <taxon>Ophiobolus</taxon>
    </lineage>
</organism>
<dbReference type="InterPro" id="IPR010730">
    <property type="entry name" value="HET"/>
</dbReference>
<protein>
    <submittedName>
        <fullName evidence="2">HET-domain-containing protein</fullName>
    </submittedName>
</protein>
<gene>
    <name evidence="2" type="ORF">CC86DRAFT_19358</name>
</gene>
<feature type="domain" description="Heterokaryon incompatibility" evidence="1">
    <location>
        <begin position="295"/>
        <end position="473"/>
    </location>
</feature>
<dbReference type="Pfam" id="PF06985">
    <property type="entry name" value="HET"/>
    <property type="match status" value="1"/>
</dbReference>
<sequence length="771" mass="87154">MAHQLCPICKQFSFSLHLEEDCASLGCNVMDFTVISLHSELLLHTPSLRELGASATSGCHLCSLFFVGLQSATRISTKSHCIPREGVFAFFTSRTTNPWQIFEEVTLISGDAITAFPVACVPGVRCIEPGYPGNRPSPGICDARHVIFRAVYMGVEEEGGLLRSGQLYDVFDIKGDFWLVRRAQYDKYRRHWEYTKLWWPGTEFGRYAYPIHADCSCGKGVWELPLIDNFVYGPSRANPEALLPLIKDWMQLCNHTHPRCQLRSTPTFPSLLIAIKDGEQGQLCLVDGTACGEKYVTLSYRWGSKHNEGYVTTLSNIDSRRNGFLLCDLPATIRDTITLVHWLGIQHVWIDAICIIQDCHDDWTREGGRMNEIYSSSYLTISADTSLDTDAGLFHQRNLLGWQTCIHPTILKPWDRSTPGPHYGTFPGNALGRSKLTGSPVPTGARAICCGIAPAKLCMDTNILSNRGWILQERILSRRILHWSTYEMSWECNELIASERQPAGQAGIEPYRKWTPRDAIETPWKRFRELLYPNSEHTDEEGFPREMKCGDWHDFVREFSRRELTYKADRLSAMSGLANAFGKAVRSPPANYFFGLWRETLLFDICWFVAEAHNDIERNTEVPSFSWASITTAVEFIDMSRVQVVKRNIDVALVQTEPPSITLCGVIINANTLAAKTPINVFRVEDEGFRDAAIWDQPNAILGDEIVCLRLGINPHFDHAQAEPTSLTFLGLLLEPIQGANRPTYRRVGFYDGLKPDFDMEEMEKSTVTIV</sequence>
<evidence type="ECO:0000313" key="3">
    <source>
        <dbReference type="Proteomes" id="UP000799424"/>
    </source>
</evidence>
<proteinExistence type="predicted"/>
<dbReference type="Proteomes" id="UP000799424">
    <property type="component" value="Unassembled WGS sequence"/>
</dbReference>
<dbReference type="PANTHER" id="PTHR33112">
    <property type="entry name" value="DOMAIN PROTEIN, PUTATIVE-RELATED"/>
    <property type="match status" value="1"/>
</dbReference>
<dbReference type="OrthoDB" id="2958217at2759"/>
<dbReference type="AlphaFoldDB" id="A0A6A7A194"/>
<evidence type="ECO:0000313" key="2">
    <source>
        <dbReference type="EMBL" id="KAF2826648.1"/>
    </source>
</evidence>
<keyword evidence="3" id="KW-1185">Reference proteome</keyword>
<name>A0A6A7A194_9PLEO</name>
<reference evidence="2" key="1">
    <citation type="journal article" date="2020" name="Stud. Mycol.">
        <title>101 Dothideomycetes genomes: a test case for predicting lifestyles and emergence of pathogens.</title>
        <authorList>
            <person name="Haridas S."/>
            <person name="Albert R."/>
            <person name="Binder M."/>
            <person name="Bloem J."/>
            <person name="Labutti K."/>
            <person name="Salamov A."/>
            <person name="Andreopoulos B."/>
            <person name="Baker S."/>
            <person name="Barry K."/>
            <person name="Bills G."/>
            <person name="Bluhm B."/>
            <person name="Cannon C."/>
            <person name="Castanera R."/>
            <person name="Culley D."/>
            <person name="Daum C."/>
            <person name="Ezra D."/>
            <person name="Gonzalez J."/>
            <person name="Henrissat B."/>
            <person name="Kuo A."/>
            <person name="Liang C."/>
            <person name="Lipzen A."/>
            <person name="Lutzoni F."/>
            <person name="Magnuson J."/>
            <person name="Mondo S."/>
            <person name="Nolan M."/>
            <person name="Ohm R."/>
            <person name="Pangilinan J."/>
            <person name="Park H.-J."/>
            <person name="Ramirez L."/>
            <person name="Alfaro M."/>
            <person name="Sun H."/>
            <person name="Tritt A."/>
            <person name="Yoshinaga Y."/>
            <person name="Zwiers L.-H."/>
            <person name="Turgeon B."/>
            <person name="Goodwin S."/>
            <person name="Spatafora J."/>
            <person name="Crous P."/>
            <person name="Grigoriev I."/>
        </authorList>
    </citation>
    <scope>NUCLEOTIDE SEQUENCE</scope>
    <source>
        <strain evidence="2">CBS 113818</strain>
    </source>
</reference>
<evidence type="ECO:0000259" key="1">
    <source>
        <dbReference type="Pfam" id="PF06985"/>
    </source>
</evidence>
<accession>A0A6A7A194</accession>
<dbReference type="EMBL" id="MU006225">
    <property type="protein sequence ID" value="KAF2826648.1"/>
    <property type="molecule type" value="Genomic_DNA"/>
</dbReference>
<dbReference type="PANTHER" id="PTHR33112:SF16">
    <property type="entry name" value="HETEROKARYON INCOMPATIBILITY DOMAIN-CONTAINING PROTEIN"/>
    <property type="match status" value="1"/>
</dbReference>